<feature type="domain" description="TfoX N-terminal" evidence="1">
    <location>
        <begin position="14"/>
        <end position="100"/>
    </location>
</feature>
<reference evidence="2 3" key="1">
    <citation type="submission" date="2017-02" db="EMBL/GenBank/DDBJ databases">
        <authorList>
            <person name="Peterson S.W."/>
        </authorList>
    </citation>
    <scope>NUCLEOTIDE SEQUENCE [LARGE SCALE GENOMIC DNA]</scope>
    <source>
        <strain evidence="2 3">DSM 25262</strain>
    </source>
</reference>
<evidence type="ECO:0000313" key="3">
    <source>
        <dbReference type="Proteomes" id="UP000190961"/>
    </source>
</evidence>
<organism evidence="2 3">
    <name type="scientific">Ohtaekwangia koreensis</name>
    <dbReference type="NCBI Taxonomy" id="688867"/>
    <lineage>
        <taxon>Bacteria</taxon>
        <taxon>Pseudomonadati</taxon>
        <taxon>Bacteroidota</taxon>
        <taxon>Cytophagia</taxon>
        <taxon>Cytophagales</taxon>
        <taxon>Fulvivirgaceae</taxon>
        <taxon>Ohtaekwangia</taxon>
    </lineage>
</organism>
<dbReference type="Proteomes" id="UP000190961">
    <property type="component" value="Unassembled WGS sequence"/>
</dbReference>
<dbReference type="STRING" id="688867.SAMN05660236_3569"/>
<dbReference type="OrthoDB" id="214902at2"/>
<accession>A0A1T5LPA8</accession>
<evidence type="ECO:0000259" key="1">
    <source>
        <dbReference type="Pfam" id="PF04993"/>
    </source>
</evidence>
<dbReference type="SUPFAM" id="SSF159894">
    <property type="entry name" value="YgaC/TfoX-N like"/>
    <property type="match status" value="1"/>
</dbReference>
<dbReference type="Pfam" id="PF04993">
    <property type="entry name" value="TfoX_N"/>
    <property type="match status" value="1"/>
</dbReference>
<gene>
    <name evidence="2" type="ORF">SAMN05660236_3569</name>
</gene>
<dbReference type="AlphaFoldDB" id="A0A1T5LPA8"/>
<keyword evidence="3" id="KW-1185">Reference proteome</keyword>
<evidence type="ECO:0000313" key="2">
    <source>
        <dbReference type="EMBL" id="SKC77378.1"/>
    </source>
</evidence>
<dbReference type="InterPro" id="IPR007076">
    <property type="entry name" value="TfoX_N"/>
</dbReference>
<sequence length="115" mass="13532">MPYNEKLADRIREVLTDQKKVEEKTMFRGMCFMVNGKMCICVSGDEIMCRIDPEIYEEAIERDGCRAMVRNGKPIKGYIYVNEDNVKTKKNLDYWINLCLVYNKKAKPAKKRKPK</sequence>
<protein>
    <submittedName>
        <fullName evidence="2">TfoX N-terminal domain-containing protein</fullName>
    </submittedName>
</protein>
<proteinExistence type="predicted"/>
<dbReference type="Gene3D" id="3.30.1460.30">
    <property type="entry name" value="YgaC/TfoX-N like chaperone"/>
    <property type="match status" value="1"/>
</dbReference>
<name>A0A1T5LPA8_9BACT</name>
<dbReference type="EMBL" id="FUZU01000002">
    <property type="protein sequence ID" value="SKC77378.1"/>
    <property type="molecule type" value="Genomic_DNA"/>
</dbReference>
<dbReference type="RefSeq" id="WP_079688080.1">
    <property type="nucleotide sequence ID" value="NZ_FUZU01000002.1"/>
</dbReference>